<dbReference type="EMBL" id="RBKU01000001">
    <property type="protein sequence ID" value="RKR82084.1"/>
    <property type="molecule type" value="Genomic_DNA"/>
</dbReference>
<dbReference type="InterPro" id="IPR007627">
    <property type="entry name" value="RNA_pol_sigma70_r2"/>
</dbReference>
<keyword evidence="3" id="KW-1185">Reference proteome</keyword>
<accession>A0A495J198</accession>
<dbReference type="RefSeq" id="WP_121197712.1">
    <property type="nucleotide sequence ID" value="NZ_RBKU01000001.1"/>
</dbReference>
<evidence type="ECO:0000259" key="1">
    <source>
        <dbReference type="Pfam" id="PF04542"/>
    </source>
</evidence>
<dbReference type="SUPFAM" id="SSF88946">
    <property type="entry name" value="Sigma2 domain of RNA polymerase sigma factors"/>
    <property type="match status" value="1"/>
</dbReference>
<evidence type="ECO:0000313" key="2">
    <source>
        <dbReference type="EMBL" id="RKR82084.1"/>
    </source>
</evidence>
<sequence length="124" mass="14315">MEAFEVIVKAHSPKIYYFLRRMGLEHEDADEILQDVFLLLWRDLKNGHGLDTVNLRLYQHAIKKALNFLKETNTKDRLVFILKQHEGFDFGDISEMTGMEVGDVRDSFKSGLELEAAKIKGGPY</sequence>
<feature type="domain" description="RNA polymerase sigma-70 region 2" evidence="1">
    <location>
        <begin position="7"/>
        <end position="45"/>
    </location>
</feature>
<name>A0A495J198_9SPHI</name>
<dbReference type="Pfam" id="PF04542">
    <property type="entry name" value="Sigma70_r2"/>
    <property type="match status" value="1"/>
</dbReference>
<dbReference type="AlphaFoldDB" id="A0A495J198"/>
<dbReference type="GO" id="GO:0006352">
    <property type="term" value="P:DNA-templated transcription initiation"/>
    <property type="evidence" value="ECO:0007669"/>
    <property type="project" value="InterPro"/>
</dbReference>
<reference evidence="2 3" key="1">
    <citation type="submission" date="2018-10" db="EMBL/GenBank/DDBJ databases">
        <title>Genomic Encyclopedia of Archaeal and Bacterial Type Strains, Phase II (KMG-II): from individual species to whole genera.</title>
        <authorList>
            <person name="Goeker M."/>
        </authorList>
    </citation>
    <scope>NUCLEOTIDE SEQUENCE [LARGE SCALE GENOMIC DNA]</scope>
    <source>
        <strain evidence="2 3">DSM 18602</strain>
    </source>
</reference>
<dbReference type="InterPro" id="IPR013325">
    <property type="entry name" value="RNA_pol_sigma_r2"/>
</dbReference>
<dbReference type="Gene3D" id="1.10.1740.10">
    <property type="match status" value="1"/>
</dbReference>
<protein>
    <submittedName>
        <fullName evidence="2">Sigma-70-like protein</fullName>
    </submittedName>
</protein>
<comment type="caution">
    <text evidence="2">The sequence shown here is derived from an EMBL/GenBank/DDBJ whole genome shotgun (WGS) entry which is preliminary data.</text>
</comment>
<evidence type="ECO:0000313" key="3">
    <source>
        <dbReference type="Proteomes" id="UP000268007"/>
    </source>
</evidence>
<dbReference type="GO" id="GO:0003700">
    <property type="term" value="F:DNA-binding transcription factor activity"/>
    <property type="evidence" value="ECO:0007669"/>
    <property type="project" value="InterPro"/>
</dbReference>
<proteinExistence type="predicted"/>
<organism evidence="2 3">
    <name type="scientific">Mucilaginibacter gracilis</name>
    <dbReference type="NCBI Taxonomy" id="423350"/>
    <lineage>
        <taxon>Bacteria</taxon>
        <taxon>Pseudomonadati</taxon>
        <taxon>Bacteroidota</taxon>
        <taxon>Sphingobacteriia</taxon>
        <taxon>Sphingobacteriales</taxon>
        <taxon>Sphingobacteriaceae</taxon>
        <taxon>Mucilaginibacter</taxon>
    </lineage>
</organism>
<gene>
    <name evidence="2" type="ORF">BDD43_2251</name>
</gene>
<dbReference type="OrthoDB" id="9780326at2"/>
<dbReference type="Proteomes" id="UP000268007">
    <property type="component" value="Unassembled WGS sequence"/>
</dbReference>